<evidence type="ECO:0000256" key="1">
    <source>
        <dbReference type="SAM" id="SignalP"/>
    </source>
</evidence>
<dbReference type="RefSeq" id="WP_248340610.1">
    <property type="nucleotide sequence ID" value="NZ_AP025592.1"/>
</dbReference>
<evidence type="ECO:0000313" key="3">
    <source>
        <dbReference type="Proteomes" id="UP001162734"/>
    </source>
</evidence>
<accession>A0ABN6N787</accession>
<reference evidence="3" key="1">
    <citation type="journal article" date="2022" name="Int. J. Syst. Evol. Microbiol.">
        <title>Anaeromyxobacter oryzae sp. nov., Anaeromyxobacter diazotrophicus sp. nov. and Anaeromyxobacter paludicola sp. nov., isolated from paddy soils.</title>
        <authorList>
            <person name="Itoh H."/>
            <person name="Xu Z."/>
            <person name="Mise K."/>
            <person name="Masuda Y."/>
            <person name="Ushijima N."/>
            <person name="Hayakawa C."/>
            <person name="Shiratori Y."/>
            <person name="Senoo K."/>
        </authorList>
    </citation>
    <scope>NUCLEOTIDE SEQUENCE [LARGE SCALE GENOMIC DNA]</scope>
    <source>
        <strain evidence="3">Red630</strain>
    </source>
</reference>
<keyword evidence="3" id="KW-1185">Reference proteome</keyword>
<dbReference type="EMBL" id="AP025592">
    <property type="protein sequence ID" value="BDG09023.1"/>
    <property type="molecule type" value="Genomic_DNA"/>
</dbReference>
<name>A0ABN6N787_9BACT</name>
<dbReference type="Proteomes" id="UP001162734">
    <property type="component" value="Chromosome"/>
</dbReference>
<protein>
    <recommendedName>
        <fullName evidence="4">Lipoprotein</fullName>
    </recommendedName>
</protein>
<dbReference type="PROSITE" id="PS51257">
    <property type="entry name" value="PROKAR_LIPOPROTEIN"/>
    <property type="match status" value="1"/>
</dbReference>
<feature type="signal peptide" evidence="1">
    <location>
        <begin position="1"/>
        <end position="19"/>
    </location>
</feature>
<feature type="chain" id="PRO_5046256176" description="Lipoprotein" evidence="1">
    <location>
        <begin position="20"/>
        <end position="220"/>
    </location>
</feature>
<sequence length="220" mass="22688">MNAKRILALLCLAAAGCGANDGSSIQVVGRVATPTASANTACTFATGTYTSGGILDLQGALTYLLPVEVDNNMADPGTNGTGSPAALTWTAEKVRTRIVSTGFTPQLLTVPAESIMPADTTSVKEGTKQVLFVPLVQPALGAQIKAAAGSFSGFKTVEIGYQLLGRTADDGTHDTAEKFYSIEICDGCLLAQPTCATGKTLTRAPSCFDPGQDQSLYVCQ</sequence>
<gene>
    <name evidence="2" type="ORF">AMPC_21360</name>
</gene>
<organism evidence="2 3">
    <name type="scientific">Anaeromyxobacter paludicola</name>
    <dbReference type="NCBI Taxonomy" id="2918171"/>
    <lineage>
        <taxon>Bacteria</taxon>
        <taxon>Pseudomonadati</taxon>
        <taxon>Myxococcota</taxon>
        <taxon>Myxococcia</taxon>
        <taxon>Myxococcales</taxon>
        <taxon>Cystobacterineae</taxon>
        <taxon>Anaeromyxobacteraceae</taxon>
        <taxon>Anaeromyxobacter</taxon>
    </lineage>
</organism>
<evidence type="ECO:0008006" key="4">
    <source>
        <dbReference type="Google" id="ProtNLM"/>
    </source>
</evidence>
<proteinExistence type="predicted"/>
<keyword evidence="1" id="KW-0732">Signal</keyword>
<evidence type="ECO:0000313" key="2">
    <source>
        <dbReference type="EMBL" id="BDG09023.1"/>
    </source>
</evidence>